<evidence type="ECO:0000256" key="7">
    <source>
        <dbReference type="ARBA" id="ARBA00044064"/>
    </source>
</evidence>
<dbReference type="SUPFAM" id="SSF53474">
    <property type="entry name" value="alpha/beta-Hydrolases"/>
    <property type="match status" value="1"/>
</dbReference>
<dbReference type="PANTHER" id="PTHR46118:SF4">
    <property type="entry name" value="PROTEIN ABHD11"/>
    <property type="match status" value="1"/>
</dbReference>
<comment type="caution">
    <text evidence="14">The sequence shown here is derived from an EMBL/GenBank/DDBJ whole genome shotgun (WGS) entry which is preliminary data.</text>
</comment>
<feature type="chain" id="PRO_5035882067" description="sn-1-specific diacylglycerol lipase ABHD11" evidence="12">
    <location>
        <begin position="20"/>
        <end position="309"/>
    </location>
</feature>
<keyword evidence="12" id="KW-0732">Signal</keyword>
<evidence type="ECO:0000256" key="1">
    <source>
        <dbReference type="ARBA" id="ARBA00008645"/>
    </source>
</evidence>
<dbReference type="Proteomes" id="UP000807504">
    <property type="component" value="Unassembled WGS sequence"/>
</dbReference>
<accession>A0A8T0FL14</accession>
<evidence type="ECO:0000256" key="8">
    <source>
        <dbReference type="ARBA" id="ARBA00048283"/>
    </source>
</evidence>
<evidence type="ECO:0000259" key="13">
    <source>
        <dbReference type="Pfam" id="PF00561"/>
    </source>
</evidence>
<comment type="catalytic activity">
    <reaction evidence="11">
        <text>1-octadecanoyl-2-(5Z,8Z,11Z,14Z-eicosatetraenoyl)-sn-glycerol + H2O = 2-(5Z,8Z,11Z,14Z-eicosatetraenoyl)-glycerol + octadecanoate + H(+)</text>
        <dbReference type="Rhea" id="RHEA:38507"/>
        <dbReference type="ChEBI" id="CHEBI:15377"/>
        <dbReference type="ChEBI" id="CHEBI:15378"/>
        <dbReference type="ChEBI" id="CHEBI:25629"/>
        <dbReference type="ChEBI" id="CHEBI:52392"/>
        <dbReference type="ChEBI" id="CHEBI:75728"/>
    </reaction>
</comment>
<evidence type="ECO:0000256" key="4">
    <source>
        <dbReference type="ARBA" id="ARBA00042703"/>
    </source>
</evidence>
<dbReference type="EMBL" id="JABXBU010000011">
    <property type="protein sequence ID" value="KAF8791065.1"/>
    <property type="molecule type" value="Genomic_DNA"/>
</dbReference>
<comment type="catalytic activity">
    <reaction evidence="5">
        <text>a 1,2-diacyl-sn-glycerol + H2O = a 2-acylglycerol + a fatty acid + H(+)</text>
        <dbReference type="Rhea" id="RHEA:33275"/>
        <dbReference type="ChEBI" id="CHEBI:15377"/>
        <dbReference type="ChEBI" id="CHEBI:15378"/>
        <dbReference type="ChEBI" id="CHEBI:17389"/>
        <dbReference type="ChEBI" id="CHEBI:17815"/>
        <dbReference type="ChEBI" id="CHEBI:28868"/>
        <dbReference type="EC" id="3.1.1.116"/>
    </reaction>
</comment>
<dbReference type="PRINTS" id="PR00111">
    <property type="entry name" value="ABHYDROLASE"/>
</dbReference>
<evidence type="ECO:0000256" key="3">
    <source>
        <dbReference type="ARBA" id="ARBA00026104"/>
    </source>
</evidence>
<evidence type="ECO:0000256" key="2">
    <source>
        <dbReference type="ARBA" id="ARBA00022801"/>
    </source>
</evidence>
<evidence type="ECO:0000313" key="15">
    <source>
        <dbReference type="Proteomes" id="UP000807504"/>
    </source>
</evidence>
<protein>
    <recommendedName>
        <fullName evidence="7">sn-1-specific diacylglycerol lipase ABHD11</fullName>
        <ecNumber evidence="3">3.1.1.116</ecNumber>
    </recommendedName>
    <alternativeName>
        <fullName evidence="4">Alpha/beta hydrolase domain-containing protein 11</fullName>
    </alternativeName>
</protein>
<evidence type="ECO:0000256" key="5">
    <source>
        <dbReference type="ARBA" id="ARBA00043667"/>
    </source>
</evidence>
<evidence type="ECO:0000313" key="14">
    <source>
        <dbReference type="EMBL" id="KAF8791065.1"/>
    </source>
</evidence>
<feature type="domain" description="AB hydrolase-1" evidence="13">
    <location>
        <begin position="51"/>
        <end position="294"/>
    </location>
</feature>
<proteinExistence type="inferred from homology"/>
<comment type="catalytic activity">
    <reaction evidence="9">
        <text>1,2-didecanoylglycerol + H2O = decanoylglycerol + decanoate + H(+)</text>
        <dbReference type="Rhea" id="RHEA:48596"/>
        <dbReference type="ChEBI" id="CHEBI:11152"/>
        <dbReference type="ChEBI" id="CHEBI:15377"/>
        <dbReference type="ChEBI" id="CHEBI:15378"/>
        <dbReference type="ChEBI" id="CHEBI:27689"/>
        <dbReference type="ChEBI" id="CHEBI:90605"/>
    </reaction>
</comment>
<name>A0A8T0FL14_ARGBR</name>
<dbReference type="AlphaFoldDB" id="A0A8T0FL14"/>
<dbReference type="EC" id="3.1.1.116" evidence="3"/>
<comment type="catalytic activity">
    <reaction evidence="10">
        <text>1-octadecanoyl-2-(9Z-octadecenoyl)-sn-glycerol + H2O = 2-(9Z-octadecenoyl)-glycerol + octadecanoate + H(+)</text>
        <dbReference type="Rhea" id="RHEA:77103"/>
        <dbReference type="ChEBI" id="CHEBI:15377"/>
        <dbReference type="ChEBI" id="CHEBI:15378"/>
        <dbReference type="ChEBI" id="CHEBI:25629"/>
        <dbReference type="ChEBI" id="CHEBI:73990"/>
        <dbReference type="ChEBI" id="CHEBI:75468"/>
    </reaction>
</comment>
<evidence type="ECO:0000256" key="12">
    <source>
        <dbReference type="SAM" id="SignalP"/>
    </source>
</evidence>
<evidence type="ECO:0000256" key="10">
    <source>
        <dbReference type="ARBA" id="ARBA00048513"/>
    </source>
</evidence>
<dbReference type="InterPro" id="IPR000073">
    <property type="entry name" value="AB_hydrolase_1"/>
</dbReference>
<dbReference type="PANTHER" id="PTHR46118">
    <property type="entry name" value="PROTEIN ABHD11"/>
    <property type="match status" value="1"/>
</dbReference>
<organism evidence="14 15">
    <name type="scientific">Argiope bruennichi</name>
    <name type="common">Wasp spider</name>
    <name type="synonym">Aranea bruennichi</name>
    <dbReference type="NCBI Taxonomy" id="94029"/>
    <lineage>
        <taxon>Eukaryota</taxon>
        <taxon>Metazoa</taxon>
        <taxon>Ecdysozoa</taxon>
        <taxon>Arthropoda</taxon>
        <taxon>Chelicerata</taxon>
        <taxon>Arachnida</taxon>
        <taxon>Araneae</taxon>
        <taxon>Araneomorphae</taxon>
        <taxon>Entelegynae</taxon>
        <taxon>Araneoidea</taxon>
        <taxon>Araneidae</taxon>
        <taxon>Argiope</taxon>
    </lineage>
</organism>
<comment type="catalytic activity">
    <reaction evidence="6">
        <text>a 1,3-diacyl-sn-glycerol + H2O = a 1-acyl-sn-glycerol + a fatty acid + H(+)</text>
        <dbReference type="Rhea" id="RHEA:38503"/>
        <dbReference type="ChEBI" id="CHEBI:15377"/>
        <dbReference type="ChEBI" id="CHEBI:15378"/>
        <dbReference type="ChEBI" id="CHEBI:28868"/>
        <dbReference type="ChEBI" id="CHEBI:64683"/>
        <dbReference type="ChEBI" id="CHEBI:77272"/>
    </reaction>
</comment>
<dbReference type="Gene3D" id="3.40.50.1820">
    <property type="entry name" value="alpha/beta hydrolase"/>
    <property type="match status" value="1"/>
</dbReference>
<comment type="catalytic activity">
    <reaction evidence="8">
        <text>1-octadecanoyl-2-(4Z,7Z,10Z,13Z,16Z,19Z-docosahexaenoyl)-sn-glycerol + H2O = 2-(4Z,7Z,10Z,13Z,16Z,19Z-docosahexaenoyl)-glycerol + octadecanoate + H(+)</text>
        <dbReference type="Rhea" id="RHEA:77107"/>
        <dbReference type="ChEBI" id="CHEBI:15377"/>
        <dbReference type="ChEBI" id="CHEBI:15378"/>
        <dbReference type="ChEBI" id="CHEBI:25629"/>
        <dbReference type="ChEBI" id="CHEBI:77129"/>
        <dbReference type="ChEBI" id="CHEBI:186738"/>
    </reaction>
</comment>
<reference evidence="14" key="2">
    <citation type="submission" date="2020-06" db="EMBL/GenBank/DDBJ databases">
        <authorList>
            <person name="Sheffer M."/>
        </authorList>
    </citation>
    <scope>NUCLEOTIDE SEQUENCE</scope>
</reference>
<reference evidence="14" key="1">
    <citation type="journal article" date="2020" name="bioRxiv">
        <title>Chromosome-level reference genome of the European wasp spider Argiope bruennichi: a resource for studies on range expansion and evolutionary adaptation.</title>
        <authorList>
            <person name="Sheffer M.M."/>
            <person name="Hoppe A."/>
            <person name="Krehenwinkel H."/>
            <person name="Uhl G."/>
            <person name="Kuss A.W."/>
            <person name="Jensen L."/>
            <person name="Jensen C."/>
            <person name="Gillespie R.G."/>
            <person name="Hoff K.J."/>
            <person name="Prost S."/>
        </authorList>
    </citation>
    <scope>NUCLEOTIDE SEQUENCE</scope>
</reference>
<evidence type="ECO:0000256" key="9">
    <source>
        <dbReference type="ARBA" id="ARBA00048504"/>
    </source>
</evidence>
<sequence>MLLLSILVCVAALLQASSATPVPVSKKPKPVNLSYACLRVTGESDKKEDVPILLLHGLGMSKESWMGIYQLLALKTNKRVCIVDLRNHGDSPWSDKADIAAMAEDIKHLLGTLKAEKAIVLGHSMGGKVAIHFALTYPANVEKLIVEDMRPNGLTPRALQEVQGFLFLLKKTSEIMPEAVNEKEAKQTIFKFLNDQLAKLNASELLNPKVVDVLPIRCKKGKCEWKTNIQLVSLILKDFQTLLTESSGRYDGPTLFVYGTKSPFKVNEDESNIKKLFPNAKLVGVEGASHMVHIREEFVDEVIRFINGK</sequence>
<gene>
    <name evidence="14" type="ORF">HNY73_005994</name>
</gene>
<feature type="signal peptide" evidence="12">
    <location>
        <begin position="1"/>
        <end position="19"/>
    </location>
</feature>
<keyword evidence="15" id="KW-1185">Reference proteome</keyword>
<evidence type="ECO:0000256" key="11">
    <source>
        <dbReference type="ARBA" id="ARBA00048919"/>
    </source>
</evidence>
<evidence type="ECO:0000256" key="6">
    <source>
        <dbReference type="ARBA" id="ARBA00043742"/>
    </source>
</evidence>
<dbReference type="Pfam" id="PF00561">
    <property type="entry name" value="Abhydrolase_1"/>
    <property type="match status" value="1"/>
</dbReference>
<dbReference type="InterPro" id="IPR029058">
    <property type="entry name" value="AB_hydrolase_fold"/>
</dbReference>
<keyword evidence="2" id="KW-0378">Hydrolase</keyword>
<dbReference type="GO" id="GO:0016787">
    <property type="term" value="F:hydrolase activity"/>
    <property type="evidence" value="ECO:0007669"/>
    <property type="project" value="UniProtKB-KW"/>
</dbReference>
<comment type="similarity">
    <text evidence="1">Belongs to the AB hydrolase superfamily.</text>
</comment>